<evidence type="ECO:0000313" key="2">
    <source>
        <dbReference type="EMBL" id="PTQ35790.1"/>
    </source>
</evidence>
<evidence type="ECO:0000313" key="3">
    <source>
        <dbReference type="Proteomes" id="UP000244005"/>
    </source>
</evidence>
<evidence type="ECO:0000256" key="1">
    <source>
        <dbReference type="ARBA" id="ARBA00008045"/>
    </source>
</evidence>
<dbReference type="AlphaFoldDB" id="A0A2R6WPJ6"/>
<reference evidence="3" key="1">
    <citation type="journal article" date="2017" name="Cell">
        <title>Insights into land plant evolution garnered from the Marchantia polymorpha genome.</title>
        <authorList>
            <person name="Bowman J.L."/>
            <person name="Kohchi T."/>
            <person name="Yamato K.T."/>
            <person name="Jenkins J."/>
            <person name="Shu S."/>
            <person name="Ishizaki K."/>
            <person name="Yamaoka S."/>
            <person name="Nishihama R."/>
            <person name="Nakamura Y."/>
            <person name="Berger F."/>
            <person name="Adam C."/>
            <person name="Aki S.S."/>
            <person name="Althoff F."/>
            <person name="Araki T."/>
            <person name="Arteaga-Vazquez M.A."/>
            <person name="Balasubrmanian S."/>
            <person name="Barry K."/>
            <person name="Bauer D."/>
            <person name="Boehm C.R."/>
            <person name="Briginshaw L."/>
            <person name="Caballero-Perez J."/>
            <person name="Catarino B."/>
            <person name="Chen F."/>
            <person name="Chiyoda S."/>
            <person name="Chovatia M."/>
            <person name="Davies K.M."/>
            <person name="Delmans M."/>
            <person name="Demura T."/>
            <person name="Dierschke T."/>
            <person name="Dolan L."/>
            <person name="Dorantes-Acosta A.E."/>
            <person name="Eklund D.M."/>
            <person name="Florent S.N."/>
            <person name="Flores-Sandoval E."/>
            <person name="Fujiyama A."/>
            <person name="Fukuzawa H."/>
            <person name="Galik B."/>
            <person name="Grimanelli D."/>
            <person name="Grimwood J."/>
            <person name="Grossniklaus U."/>
            <person name="Hamada T."/>
            <person name="Haseloff J."/>
            <person name="Hetherington A.J."/>
            <person name="Higo A."/>
            <person name="Hirakawa Y."/>
            <person name="Hundley H.N."/>
            <person name="Ikeda Y."/>
            <person name="Inoue K."/>
            <person name="Inoue S.I."/>
            <person name="Ishida S."/>
            <person name="Jia Q."/>
            <person name="Kakita M."/>
            <person name="Kanazawa T."/>
            <person name="Kawai Y."/>
            <person name="Kawashima T."/>
            <person name="Kennedy M."/>
            <person name="Kinose K."/>
            <person name="Kinoshita T."/>
            <person name="Kohara Y."/>
            <person name="Koide E."/>
            <person name="Komatsu K."/>
            <person name="Kopischke S."/>
            <person name="Kubo M."/>
            <person name="Kyozuka J."/>
            <person name="Lagercrantz U."/>
            <person name="Lin S.S."/>
            <person name="Lindquist E."/>
            <person name="Lipzen A.M."/>
            <person name="Lu C.W."/>
            <person name="De Luna E."/>
            <person name="Martienssen R.A."/>
            <person name="Minamino N."/>
            <person name="Mizutani M."/>
            <person name="Mizutani M."/>
            <person name="Mochizuki N."/>
            <person name="Monte I."/>
            <person name="Mosher R."/>
            <person name="Nagasaki H."/>
            <person name="Nakagami H."/>
            <person name="Naramoto S."/>
            <person name="Nishitani K."/>
            <person name="Ohtani M."/>
            <person name="Okamoto T."/>
            <person name="Okumura M."/>
            <person name="Phillips J."/>
            <person name="Pollak B."/>
            <person name="Reinders A."/>
            <person name="Rovekamp M."/>
            <person name="Sano R."/>
            <person name="Sawa S."/>
            <person name="Schmid M.W."/>
            <person name="Shirakawa M."/>
            <person name="Solano R."/>
            <person name="Spunde A."/>
            <person name="Suetsugu N."/>
            <person name="Sugano S."/>
            <person name="Sugiyama A."/>
            <person name="Sun R."/>
            <person name="Suzuki Y."/>
            <person name="Takenaka M."/>
            <person name="Takezawa D."/>
            <person name="Tomogane H."/>
            <person name="Tsuzuki M."/>
            <person name="Ueda T."/>
            <person name="Umeda M."/>
            <person name="Ward J.M."/>
            <person name="Watanabe Y."/>
            <person name="Yazaki K."/>
            <person name="Yokoyama R."/>
            <person name="Yoshitake Y."/>
            <person name="Yotsui I."/>
            <person name="Zachgo S."/>
            <person name="Schmutz J."/>
        </authorList>
    </citation>
    <scope>NUCLEOTIDE SEQUENCE [LARGE SCALE GENOMIC DNA]</scope>
    <source>
        <strain evidence="3">Tak-1</strain>
    </source>
</reference>
<dbReference type="GO" id="GO:0016272">
    <property type="term" value="C:prefoldin complex"/>
    <property type="evidence" value="ECO:0007669"/>
    <property type="project" value="InterPro"/>
</dbReference>
<accession>A0A2R6WPJ6</accession>
<evidence type="ECO:0008006" key="4">
    <source>
        <dbReference type="Google" id="ProtNLM"/>
    </source>
</evidence>
<sequence>MKAESSATNEAQLSADIQKLEVACAELASLPSGRTVYLKKGNLFFRSDPKLVTSQQQRELKKVKIRTGKNLKDAL</sequence>
<dbReference type="Pfam" id="PF01920">
    <property type="entry name" value="Prefoldin_2"/>
    <property type="match status" value="1"/>
</dbReference>
<dbReference type="SUPFAM" id="SSF46579">
    <property type="entry name" value="Prefoldin"/>
    <property type="match status" value="1"/>
</dbReference>
<organism evidence="2 3">
    <name type="scientific">Marchantia polymorpha</name>
    <name type="common">Common liverwort</name>
    <name type="synonym">Marchantia aquatica</name>
    <dbReference type="NCBI Taxonomy" id="3197"/>
    <lineage>
        <taxon>Eukaryota</taxon>
        <taxon>Viridiplantae</taxon>
        <taxon>Streptophyta</taxon>
        <taxon>Embryophyta</taxon>
        <taxon>Marchantiophyta</taxon>
        <taxon>Marchantiopsida</taxon>
        <taxon>Marchantiidae</taxon>
        <taxon>Marchantiales</taxon>
        <taxon>Marchantiaceae</taxon>
        <taxon>Marchantia</taxon>
    </lineage>
</organism>
<dbReference type="Gene3D" id="1.10.287.370">
    <property type="match status" value="1"/>
</dbReference>
<name>A0A2R6WPJ6_MARPO</name>
<gene>
    <name evidence="2" type="ORF">MARPO_0068s0018</name>
</gene>
<dbReference type="GO" id="GO:0009409">
    <property type="term" value="P:response to cold"/>
    <property type="evidence" value="ECO:0007669"/>
    <property type="project" value="UniProtKB-ARBA"/>
</dbReference>
<dbReference type="GO" id="GO:0006457">
    <property type="term" value="P:protein folding"/>
    <property type="evidence" value="ECO:0007669"/>
    <property type="project" value="InterPro"/>
</dbReference>
<keyword evidence="3" id="KW-1185">Reference proteome</keyword>
<dbReference type="GO" id="GO:0051082">
    <property type="term" value="F:unfolded protein binding"/>
    <property type="evidence" value="ECO:0007669"/>
    <property type="project" value="InterPro"/>
</dbReference>
<dbReference type="OMA" id="VAMQIHE"/>
<comment type="similarity">
    <text evidence="1">Belongs to the prefoldin subunit beta family.</text>
</comment>
<dbReference type="OrthoDB" id="1889791at2759"/>
<dbReference type="Proteomes" id="UP000244005">
    <property type="component" value="Unassembled WGS sequence"/>
</dbReference>
<proteinExistence type="inferred from homology"/>
<dbReference type="InterPro" id="IPR009053">
    <property type="entry name" value="Prefoldin"/>
</dbReference>
<protein>
    <recommendedName>
        <fullName evidence="4">Prefoldin subunit 1</fullName>
    </recommendedName>
</protein>
<dbReference type="Gramene" id="Mp7g08640.1">
    <property type="protein sequence ID" value="Mp7g08640.1.cds"/>
    <property type="gene ID" value="Mp7g08640"/>
</dbReference>
<dbReference type="InterPro" id="IPR002777">
    <property type="entry name" value="PFD_beta-like"/>
</dbReference>
<dbReference type="EMBL" id="KZ772740">
    <property type="protein sequence ID" value="PTQ35790.1"/>
    <property type="molecule type" value="Genomic_DNA"/>
</dbReference>